<sequence>MKTFEMLKTKEPVKFKEFGDDIIEDVLKAYRWLIVYYLNETKNAFDEQVRENANDIFDARNNTQVHRAQMLGIAYAEHTAIQWAVNTYKDIEDMQIRQVLLRMPALYGLYSLEKHLASFYIGWLTQILFLSGSKLLKLPKLGNYCYGEAFGEGIHHAVRRLEADLLPDAATLVDAIAPPDFVLNSALGVSTGTPYEEMMKEFRAHTNPKPDWWQDLRDFLKENALTSKL</sequence>
<dbReference type="InterPro" id="IPR036250">
    <property type="entry name" value="AcylCo_DH-like_C"/>
</dbReference>
<protein>
    <submittedName>
        <fullName evidence="7">Acyl-CoA oxidase</fullName>
    </submittedName>
</protein>
<keyword evidence="4" id="KW-0560">Oxidoreductase</keyword>
<comment type="pathway">
    <text evidence="1">Lipid metabolism.</text>
</comment>
<dbReference type="PANTHER" id="PTHR10909">
    <property type="entry name" value="ELECTRON TRANSPORT OXIDOREDUCTASE"/>
    <property type="match status" value="1"/>
</dbReference>
<dbReference type="GO" id="GO:0016402">
    <property type="term" value="F:pristanoyl-CoA oxidase activity"/>
    <property type="evidence" value="ECO:0007669"/>
    <property type="project" value="TreeGrafter"/>
</dbReference>
<gene>
    <name evidence="7" type="ORF">OESDEN_20485</name>
</gene>
<evidence type="ECO:0000256" key="2">
    <source>
        <dbReference type="ARBA" id="ARBA00006288"/>
    </source>
</evidence>
<evidence type="ECO:0000313" key="7">
    <source>
        <dbReference type="EMBL" id="KHJ79855.1"/>
    </source>
</evidence>
<dbReference type="InterPro" id="IPR012258">
    <property type="entry name" value="Acyl-CoA_oxidase"/>
</dbReference>
<dbReference type="FunFam" id="1.20.140.10:FF:000007">
    <property type="entry name" value="Acyl-coenzyme A oxidase"/>
    <property type="match status" value="1"/>
</dbReference>
<keyword evidence="8" id="KW-1185">Reference proteome</keyword>
<proteinExistence type="inferred from homology"/>
<dbReference type="PANTHER" id="PTHR10909:SF390">
    <property type="entry name" value="PEROXISOMAL ACYL-COENZYME A OXIDASE 3"/>
    <property type="match status" value="1"/>
</dbReference>
<organism evidence="7 8">
    <name type="scientific">Oesophagostomum dentatum</name>
    <name type="common">Nodular worm</name>
    <dbReference type="NCBI Taxonomy" id="61180"/>
    <lineage>
        <taxon>Eukaryota</taxon>
        <taxon>Metazoa</taxon>
        <taxon>Ecdysozoa</taxon>
        <taxon>Nematoda</taxon>
        <taxon>Chromadorea</taxon>
        <taxon>Rhabditida</taxon>
        <taxon>Rhabditina</taxon>
        <taxon>Rhabditomorpha</taxon>
        <taxon>Strongyloidea</taxon>
        <taxon>Strongylidae</taxon>
        <taxon>Oesophagostomum</taxon>
    </lineage>
</organism>
<dbReference type="GO" id="GO:0033540">
    <property type="term" value="P:fatty acid beta-oxidation using acyl-CoA oxidase"/>
    <property type="evidence" value="ECO:0007669"/>
    <property type="project" value="TreeGrafter"/>
</dbReference>
<evidence type="ECO:0000256" key="5">
    <source>
        <dbReference type="ARBA" id="ARBA00023098"/>
    </source>
</evidence>
<dbReference type="Pfam" id="PF01756">
    <property type="entry name" value="ACOX"/>
    <property type="match status" value="1"/>
</dbReference>
<evidence type="ECO:0000256" key="3">
    <source>
        <dbReference type="ARBA" id="ARBA00022832"/>
    </source>
</evidence>
<dbReference type="Proteomes" id="UP000053660">
    <property type="component" value="Unassembled WGS sequence"/>
</dbReference>
<dbReference type="SUPFAM" id="SSF47203">
    <property type="entry name" value="Acyl-CoA dehydrogenase C-terminal domain-like"/>
    <property type="match status" value="1"/>
</dbReference>
<keyword evidence="5" id="KW-0443">Lipid metabolism</keyword>
<reference evidence="7 8" key="1">
    <citation type="submission" date="2014-03" db="EMBL/GenBank/DDBJ databases">
        <title>Draft genome of the hookworm Oesophagostomum dentatum.</title>
        <authorList>
            <person name="Mitreva M."/>
        </authorList>
    </citation>
    <scope>NUCLEOTIDE SEQUENCE [LARGE SCALE GENOMIC DNA]</scope>
    <source>
        <strain evidence="7 8">OD-Hann</strain>
    </source>
</reference>
<name>A0A0B1S9E9_OESDE</name>
<dbReference type="GO" id="GO:0071949">
    <property type="term" value="F:FAD binding"/>
    <property type="evidence" value="ECO:0007669"/>
    <property type="project" value="InterPro"/>
</dbReference>
<dbReference type="OrthoDB" id="538336at2759"/>
<dbReference type="EMBL" id="KN602903">
    <property type="protein sequence ID" value="KHJ79855.1"/>
    <property type="molecule type" value="Genomic_DNA"/>
</dbReference>
<evidence type="ECO:0000313" key="8">
    <source>
        <dbReference type="Proteomes" id="UP000053660"/>
    </source>
</evidence>
<dbReference type="InterPro" id="IPR002655">
    <property type="entry name" value="Acyl-CoA_oxidase_C"/>
</dbReference>
<accession>A0A0B1S9E9</accession>
<comment type="similarity">
    <text evidence="2">Belongs to the acyl-CoA oxidase family.</text>
</comment>
<dbReference type="Gene3D" id="1.20.140.10">
    <property type="entry name" value="Butyryl-CoA Dehydrogenase, subunit A, domain 3"/>
    <property type="match status" value="1"/>
</dbReference>
<dbReference type="AlphaFoldDB" id="A0A0B1S9E9"/>
<evidence type="ECO:0000259" key="6">
    <source>
        <dbReference type="Pfam" id="PF01756"/>
    </source>
</evidence>
<dbReference type="GO" id="GO:0055088">
    <property type="term" value="P:lipid homeostasis"/>
    <property type="evidence" value="ECO:0007669"/>
    <property type="project" value="TreeGrafter"/>
</dbReference>
<evidence type="ECO:0000256" key="4">
    <source>
        <dbReference type="ARBA" id="ARBA00023002"/>
    </source>
</evidence>
<evidence type="ECO:0000256" key="1">
    <source>
        <dbReference type="ARBA" id="ARBA00005189"/>
    </source>
</evidence>
<dbReference type="GO" id="GO:0005504">
    <property type="term" value="F:fatty acid binding"/>
    <property type="evidence" value="ECO:0007669"/>
    <property type="project" value="TreeGrafter"/>
</dbReference>
<dbReference type="GO" id="GO:0005777">
    <property type="term" value="C:peroxisome"/>
    <property type="evidence" value="ECO:0007669"/>
    <property type="project" value="InterPro"/>
</dbReference>
<feature type="domain" description="Acyl-CoA oxidase C-terminal" evidence="6">
    <location>
        <begin position="24"/>
        <end position="216"/>
    </location>
</feature>
<keyword evidence="3" id="KW-0276">Fatty acid metabolism</keyword>